<sequence length="486" mass="55094">MPKRFFNFILYEKMNNYIIRLDSQRLGYGKVVLSNPSKTHIPQGITVVFGENGSGKTTLGNILAKGKNAYGNRITFRNDINSIRILAFTDIHALSGMEAQYQSQRMEATMNDMVPTVREIMGTKIHDPKMMELSYILNINDVIDKKINYLSSGELRKLLIINALLDNPDVLILDNPYIGLDPVSRCELNNMMEKLKEDGLSIILILCDAADIPIFTDAVITLDNLTISQSIQDKRQISDIRNHDFEESSLDINILKSRSGNLKTDHKISFSIIDGHIRYGERQILKNINWEVKKGEKWVLTGSNGSGKSLLLSLICADNPQAYANDITLFDRKRGSGESIWEIKDAIGYVSPEMQLFFKSNSYIKEIIAQGLRNSLNKYLPLTDEEITETEIWMRILGISHLADRRFTELSTGEQRLVLVARAMIKQPALLVLDEPLHGLDARNKKRVIKIVNDLTERNGSSLIFVTHYENEIPDCVSNTMALTKR</sequence>
<evidence type="ECO:0000313" key="2">
    <source>
        <dbReference type="Proteomes" id="UP000306319"/>
    </source>
</evidence>
<proteinExistence type="predicted"/>
<keyword evidence="1" id="KW-0547">Nucleotide-binding</keyword>
<organism evidence="1 2">
    <name type="scientific">Lepagella muris</name>
    <dbReference type="NCBI Taxonomy" id="3032870"/>
    <lineage>
        <taxon>Bacteria</taxon>
        <taxon>Pseudomonadati</taxon>
        <taxon>Bacteroidota</taxon>
        <taxon>Bacteroidia</taxon>
        <taxon>Bacteroidales</taxon>
        <taxon>Muribaculaceae</taxon>
        <taxon>Lepagella</taxon>
    </lineage>
</organism>
<comment type="caution">
    <text evidence="1">The sequence shown here is derived from an EMBL/GenBank/DDBJ whole genome shotgun (WGS) entry which is preliminary data.</text>
</comment>
<gene>
    <name evidence="1" type="ORF">E5331_04765</name>
</gene>
<dbReference type="EMBL" id="SRYB01000005">
    <property type="protein sequence ID" value="TGY79691.1"/>
    <property type="molecule type" value="Genomic_DNA"/>
</dbReference>
<protein>
    <submittedName>
        <fullName evidence="1">ATP-binding cassette domain-containing protein</fullName>
    </submittedName>
</protein>
<reference evidence="1" key="1">
    <citation type="submission" date="2019-04" db="EMBL/GenBank/DDBJ databases">
        <title>Microbes associate with the intestines of laboratory mice.</title>
        <authorList>
            <person name="Navarre W."/>
            <person name="Wong E."/>
            <person name="Huang K."/>
            <person name="Tropini C."/>
            <person name="Ng K."/>
            <person name="Yu B."/>
        </authorList>
    </citation>
    <scope>NUCLEOTIDE SEQUENCE</scope>
    <source>
        <strain evidence="1">NM04_E33</strain>
    </source>
</reference>
<accession>A0AC61RHZ0</accession>
<name>A0AC61RHZ0_9BACT</name>
<keyword evidence="1" id="KW-0067">ATP-binding</keyword>
<keyword evidence="2" id="KW-1185">Reference proteome</keyword>
<dbReference type="Proteomes" id="UP000306319">
    <property type="component" value="Unassembled WGS sequence"/>
</dbReference>
<evidence type="ECO:0000313" key="1">
    <source>
        <dbReference type="EMBL" id="TGY79691.1"/>
    </source>
</evidence>